<dbReference type="Proteomes" id="UP000314294">
    <property type="component" value="Unassembled WGS sequence"/>
</dbReference>
<reference evidence="1 2" key="1">
    <citation type="submission" date="2019-03" db="EMBL/GenBank/DDBJ databases">
        <title>First draft genome of Liparis tanakae, snailfish: a comprehensive survey of snailfish specific genes.</title>
        <authorList>
            <person name="Kim W."/>
            <person name="Song I."/>
            <person name="Jeong J.-H."/>
            <person name="Kim D."/>
            <person name="Kim S."/>
            <person name="Ryu S."/>
            <person name="Song J.Y."/>
            <person name="Lee S.K."/>
        </authorList>
    </citation>
    <scope>NUCLEOTIDE SEQUENCE [LARGE SCALE GENOMIC DNA]</scope>
    <source>
        <tissue evidence="1">Muscle</tissue>
    </source>
</reference>
<dbReference type="EMBL" id="SRLO01000670">
    <property type="protein sequence ID" value="TNN49074.1"/>
    <property type="molecule type" value="Genomic_DNA"/>
</dbReference>
<sequence>MDWDFKAGLSDCLSDRLSDRLSDACLTACLTPKLSVFAGPLLHLAEVRQLCNGLTRLQESDMDKTQVQRPTF</sequence>
<comment type="caution">
    <text evidence="1">The sequence shown here is derived from an EMBL/GenBank/DDBJ whole genome shotgun (WGS) entry which is preliminary data.</text>
</comment>
<dbReference type="AlphaFoldDB" id="A0A4Z2G8E5"/>
<protein>
    <submittedName>
        <fullName evidence="1">Uncharacterized protein</fullName>
    </submittedName>
</protein>
<evidence type="ECO:0000313" key="2">
    <source>
        <dbReference type="Proteomes" id="UP000314294"/>
    </source>
</evidence>
<accession>A0A4Z2G8E5</accession>
<organism evidence="1 2">
    <name type="scientific">Liparis tanakae</name>
    <name type="common">Tanaka's snailfish</name>
    <dbReference type="NCBI Taxonomy" id="230148"/>
    <lineage>
        <taxon>Eukaryota</taxon>
        <taxon>Metazoa</taxon>
        <taxon>Chordata</taxon>
        <taxon>Craniata</taxon>
        <taxon>Vertebrata</taxon>
        <taxon>Euteleostomi</taxon>
        <taxon>Actinopterygii</taxon>
        <taxon>Neopterygii</taxon>
        <taxon>Teleostei</taxon>
        <taxon>Neoteleostei</taxon>
        <taxon>Acanthomorphata</taxon>
        <taxon>Eupercaria</taxon>
        <taxon>Perciformes</taxon>
        <taxon>Cottioidei</taxon>
        <taxon>Cottales</taxon>
        <taxon>Liparidae</taxon>
        <taxon>Liparis</taxon>
    </lineage>
</organism>
<proteinExistence type="predicted"/>
<gene>
    <name evidence="1" type="ORF">EYF80_040731</name>
</gene>
<name>A0A4Z2G8E5_9TELE</name>
<evidence type="ECO:0000313" key="1">
    <source>
        <dbReference type="EMBL" id="TNN49074.1"/>
    </source>
</evidence>
<keyword evidence="2" id="KW-1185">Reference proteome</keyword>